<feature type="transmembrane region" description="Helical" evidence="1">
    <location>
        <begin position="113"/>
        <end position="135"/>
    </location>
</feature>
<gene>
    <name evidence="2" type="ORF">GCM10009830_02560</name>
</gene>
<organism evidence="2 3">
    <name type="scientific">Glycomyces endophyticus</name>
    <dbReference type="NCBI Taxonomy" id="480996"/>
    <lineage>
        <taxon>Bacteria</taxon>
        <taxon>Bacillati</taxon>
        <taxon>Actinomycetota</taxon>
        <taxon>Actinomycetes</taxon>
        <taxon>Glycomycetales</taxon>
        <taxon>Glycomycetaceae</taxon>
        <taxon>Glycomyces</taxon>
    </lineage>
</organism>
<keyword evidence="1" id="KW-0812">Transmembrane</keyword>
<dbReference type="RefSeq" id="WP_344480800.1">
    <property type="nucleotide sequence ID" value="NZ_BAAAQF010000002.1"/>
</dbReference>
<keyword evidence="1" id="KW-1133">Transmembrane helix</keyword>
<dbReference type="Proteomes" id="UP001499851">
    <property type="component" value="Unassembled WGS sequence"/>
</dbReference>
<evidence type="ECO:0000313" key="2">
    <source>
        <dbReference type="EMBL" id="GAA1660950.1"/>
    </source>
</evidence>
<dbReference type="EMBL" id="BAAAQF010000002">
    <property type="protein sequence ID" value="GAA1660950.1"/>
    <property type="molecule type" value="Genomic_DNA"/>
</dbReference>
<proteinExistence type="predicted"/>
<comment type="caution">
    <text evidence="2">The sequence shown here is derived from an EMBL/GenBank/DDBJ whole genome shotgun (WGS) entry which is preliminary data.</text>
</comment>
<keyword evidence="1" id="KW-0472">Membrane</keyword>
<evidence type="ECO:0008006" key="4">
    <source>
        <dbReference type="Google" id="ProtNLM"/>
    </source>
</evidence>
<feature type="transmembrane region" description="Helical" evidence="1">
    <location>
        <begin position="37"/>
        <end position="60"/>
    </location>
</feature>
<keyword evidence="3" id="KW-1185">Reference proteome</keyword>
<name>A0ABN2FWE2_9ACTN</name>
<feature type="transmembrane region" description="Helical" evidence="1">
    <location>
        <begin position="80"/>
        <end position="101"/>
    </location>
</feature>
<evidence type="ECO:0000256" key="1">
    <source>
        <dbReference type="SAM" id="Phobius"/>
    </source>
</evidence>
<sequence>MADPPQYPQYPVYPYPPQHPYSAPYWRPPRRPGLTTAAVVLMWIQVGLGLLGGITTAYSLTAGRDVFAELVPGLADWVPLVLLLFSMQALLFAALRSLYAVRIIGRSASARRGALVVESAAIGVQVVWQAVLYGASMPYHLEQGTSFNFQFDCTGIVLSVLILCFLGPSASARWCDR</sequence>
<evidence type="ECO:0000313" key="3">
    <source>
        <dbReference type="Proteomes" id="UP001499851"/>
    </source>
</evidence>
<reference evidence="3" key="1">
    <citation type="journal article" date="2019" name="Int. J. Syst. Evol. Microbiol.">
        <title>The Global Catalogue of Microorganisms (GCM) 10K type strain sequencing project: providing services to taxonomists for standard genome sequencing and annotation.</title>
        <authorList>
            <consortium name="The Broad Institute Genomics Platform"/>
            <consortium name="The Broad Institute Genome Sequencing Center for Infectious Disease"/>
            <person name="Wu L."/>
            <person name="Ma J."/>
        </authorList>
    </citation>
    <scope>NUCLEOTIDE SEQUENCE [LARGE SCALE GENOMIC DNA]</scope>
    <source>
        <strain evidence="3">JCM 16001</strain>
    </source>
</reference>
<feature type="transmembrane region" description="Helical" evidence="1">
    <location>
        <begin position="147"/>
        <end position="167"/>
    </location>
</feature>
<protein>
    <recommendedName>
        <fullName evidence="4">DUF2975 domain-containing protein</fullName>
    </recommendedName>
</protein>
<accession>A0ABN2FWE2</accession>